<evidence type="ECO:0000256" key="8">
    <source>
        <dbReference type="ARBA" id="ARBA00023004"/>
    </source>
</evidence>
<reference evidence="18 19" key="1">
    <citation type="submission" date="2019-11" db="EMBL/GenBank/DDBJ databases">
        <title>Epiphytic Pseudomonas syringae from cherry orchards.</title>
        <authorList>
            <person name="Hulin M.T."/>
        </authorList>
    </citation>
    <scope>NUCLEOTIDE SEQUENCE [LARGE SCALE GENOMIC DNA]</scope>
    <source>
        <strain evidence="18 19">PA-6-5B</strain>
    </source>
</reference>
<evidence type="ECO:0000256" key="9">
    <source>
        <dbReference type="ARBA" id="ARBA00023065"/>
    </source>
</evidence>
<keyword evidence="11 14" id="KW-0472">Membrane</keyword>
<keyword evidence="7 16" id="KW-0732">Signal</keyword>
<keyword evidence="6 14" id="KW-0812">Transmembrane</keyword>
<keyword evidence="5" id="KW-0410">Iron transport</keyword>
<comment type="similarity">
    <text evidence="2 14 15">Belongs to the TonB-dependent receptor family.</text>
</comment>
<evidence type="ECO:0000256" key="4">
    <source>
        <dbReference type="ARBA" id="ARBA00022452"/>
    </source>
</evidence>
<evidence type="ECO:0000313" key="18">
    <source>
        <dbReference type="EMBL" id="MCF5106428.1"/>
    </source>
</evidence>
<evidence type="ECO:0000256" key="5">
    <source>
        <dbReference type="ARBA" id="ARBA00022496"/>
    </source>
</evidence>
<dbReference type="SMART" id="SM00965">
    <property type="entry name" value="STN"/>
    <property type="match status" value="1"/>
</dbReference>
<organism evidence="18 19">
    <name type="scientific">Pseudomonas gessardii</name>
    <dbReference type="NCBI Taxonomy" id="78544"/>
    <lineage>
        <taxon>Bacteria</taxon>
        <taxon>Pseudomonadati</taxon>
        <taxon>Pseudomonadota</taxon>
        <taxon>Gammaproteobacteria</taxon>
        <taxon>Pseudomonadales</taxon>
        <taxon>Pseudomonadaceae</taxon>
        <taxon>Pseudomonas</taxon>
    </lineage>
</organism>
<dbReference type="CDD" id="cd01347">
    <property type="entry name" value="ligand_gated_channel"/>
    <property type="match status" value="1"/>
</dbReference>
<keyword evidence="8" id="KW-0408">Iron</keyword>
<evidence type="ECO:0000256" key="2">
    <source>
        <dbReference type="ARBA" id="ARBA00009810"/>
    </source>
</evidence>
<evidence type="ECO:0000256" key="15">
    <source>
        <dbReference type="RuleBase" id="RU003357"/>
    </source>
</evidence>
<dbReference type="InterPro" id="IPR000531">
    <property type="entry name" value="Beta-barrel_TonB"/>
</dbReference>
<keyword evidence="9" id="KW-0406">Ion transport</keyword>
<dbReference type="InterPro" id="IPR012910">
    <property type="entry name" value="Plug_dom"/>
</dbReference>
<dbReference type="PANTHER" id="PTHR32552:SF68">
    <property type="entry name" value="FERRICHROME OUTER MEMBRANE TRANSPORTER_PHAGE RECEPTOR"/>
    <property type="match status" value="1"/>
</dbReference>
<evidence type="ECO:0000313" key="19">
    <source>
        <dbReference type="Proteomes" id="UP000814003"/>
    </source>
</evidence>
<dbReference type="RefSeq" id="WP_236309197.1">
    <property type="nucleotide sequence ID" value="NZ_WKED01000007.1"/>
</dbReference>
<dbReference type="SUPFAM" id="SSF56935">
    <property type="entry name" value="Porins"/>
    <property type="match status" value="1"/>
</dbReference>
<dbReference type="Gene3D" id="2.40.170.20">
    <property type="entry name" value="TonB-dependent receptor, beta-barrel domain"/>
    <property type="match status" value="1"/>
</dbReference>
<comment type="subcellular location">
    <subcellularLocation>
        <location evidence="1 14">Cell outer membrane</location>
        <topology evidence="1 14">Multi-pass membrane protein</topology>
    </subcellularLocation>
</comment>
<dbReference type="InterPro" id="IPR010105">
    <property type="entry name" value="TonB_sidphr_rcpt"/>
</dbReference>
<accession>A0ABS9F4H0</accession>
<feature type="domain" description="Secretin/TonB short N-terminal" evidence="17">
    <location>
        <begin position="61"/>
        <end position="112"/>
    </location>
</feature>
<dbReference type="NCBIfam" id="TIGR01783">
    <property type="entry name" value="TonB-siderophor"/>
    <property type="match status" value="1"/>
</dbReference>
<feature type="chain" id="PRO_5045994726" evidence="16">
    <location>
        <begin position="32"/>
        <end position="809"/>
    </location>
</feature>
<evidence type="ECO:0000256" key="11">
    <source>
        <dbReference type="ARBA" id="ARBA00023136"/>
    </source>
</evidence>
<keyword evidence="12 18" id="KW-0675">Receptor</keyword>
<dbReference type="InterPro" id="IPR037066">
    <property type="entry name" value="Plug_dom_sf"/>
</dbReference>
<keyword evidence="10 15" id="KW-0798">TonB box</keyword>
<comment type="caution">
    <text evidence="18">The sequence shown here is derived from an EMBL/GenBank/DDBJ whole genome shotgun (WGS) entry which is preliminary data.</text>
</comment>
<evidence type="ECO:0000256" key="7">
    <source>
        <dbReference type="ARBA" id="ARBA00022729"/>
    </source>
</evidence>
<keyword evidence="3 14" id="KW-0813">Transport</keyword>
<dbReference type="InterPro" id="IPR039426">
    <property type="entry name" value="TonB-dep_rcpt-like"/>
</dbReference>
<evidence type="ECO:0000256" key="12">
    <source>
        <dbReference type="ARBA" id="ARBA00023170"/>
    </source>
</evidence>
<evidence type="ECO:0000259" key="17">
    <source>
        <dbReference type="SMART" id="SM00965"/>
    </source>
</evidence>
<dbReference type="Gene3D" id="3.55.50.30">
    <property type="match status" value="1"/>
</dbReference>
<keyword evidence="19" id="KW-1185">Reference proteome</keyword>
<feature type="signal peptide" evidence="16">
    <location>
        <begin position="1"/>
        <end position="31"/>
    </location>
</feature>
<sequence>MSRTLDTLLRPSLLAVAIALSAPLASTSLFAAEQASSVRAYNLPAAPLTSTLNQIASQAGLALTLSPALAAGKTSAPVQGQFDAPSALREALRGTGLQLEQSSAGTYSLVALPEGVLALPETNITGQGNYESAWGPVEGYVATRTAAGSKTDTALVEAPRSISVATRQQMQDRNVQNLDDAVKYMPGIVSASYGSDTRYDWMRVRGFEPTHFLDGLPLPRGVYANPKAETWNLDRLALLRGPASSVYGQTPPGGLLDMVSRRPSAESSHAIQVQYGSDNYRQINFASTGKIDDEGQFLYGLSGVVRDAGTQVDHIDNKRYNIAPSLTWNIDTDTKLTLLSQFTRDDTGATSQFLPIVGTKIKSPLGKVSHHKNLGDPDYEFYDRTYYALGYAFEHRFNDTWQFKQNLRYTKSELSFQQLTVGAYAYAPVDSAGNMDRLSTNVDENIGQFAVDNNFQADFATGDITHTLLLGLDHQRTDTSYLSIYGDGGRVNIFNPTNTKPIERPLRSAAYYDYDQKTVQTGLYVQDQMALDKWRLTLGGREDWVHQGTTYLNKSDATNTDRSKNFSGNAALSYVFDSGFVPYLSYAESFQPASNASVDPLKSYKPTEGKQWELGIKYQPPGSNTLLSAAVYDLTQKNVLVTRTGSSGQSITDQTGEVKVKGLELEAVSDVTENLKVIAAYTLAKSEVQTGTYKGNRLQLMPNQQASLWTDYTWHDGVLDGFGIGFGARYTGNTYGDQGNTWLGKADAYTVFDGALHYDLGRLDNSLKGASVKLNATNLFDKQYISTCDASYCYYGDQRSVVASATYQW</sequence>
<dbReference type="PROSITE" id="PS52016">
    <property type="entry name" value="TONB_DEPENDENT_REC_3"/>
    <property type="match status" value="1"/>
</dbReference>
<protein>
    <submittedName>
        <fullName evidence="18">TonB-dependent siderophore receptor</fullName>
    </submittedName>
</protein>
<evidence type="ECO:0000256" key="10">
    <source>
        <dbReference type="ARBA" id="ARBA00023077"/>
    </source>
</evidence>
<gene>
    <name evidence="18" type="ORF">GIW56_06220</name>
</gene>
<evidence type="ECO:0000256" key="14">
    <source>
        <dbReference type="PROSITE-ProRule" id="PRU01360"/>
    </source>
</evidence>
<dbReference type="Proteomes" id="UP000814003">
    <property type="component" value="Unassembled WGS sequence"/>
</dbReference>
<evidence type="ECO:0000256" key="1">
    <source>
        <dbReference type="ARBA" id="ARBA00004571"/>
    </source>
</evidence>
<proteinExistence type="inferred from homology"/>
<dbReference type="PANTHER" id="PTHR32552">
    <property type="entry name" value="FERRICHROME IRON RECEPTOR-RELATED"/>
    <property type="match status" value="1"/>
</dbReference>
<keyword evidence="4 14" id="KW-1134">Transmembrane beta strand</keyword>
<dbReference type="InterPro" id="IPR011662">
    <property type="entry name" value="Secretin/TonB_short_N"/>
</dbReference>
<evidence type="ECO:0000256" key="16">
    <source>
        <dbReference type="SAM" id="SignalP"/>
    </source>
</evidence>
<dbReference type="EMBL" id="WKED01000007">
    <property type="protein sequence ID" value="MCF5106428.1"/>
    <property type="molecule type" value="Genomic_DNA"/>
</dbReference>
<evidence type="ECO:0000256" key="13">
    <source>
        <dbReference type="ARBA" id="ARBA00023237"/>
    </source>
</evidence>
<evidence type="ECO:0000256" key="6">
    <source>
        <dbReference type="ARBA" id="ARBA00022692"/>
    </source>
</evidence>
<name>A0ABS9F4H0_9PSED</name>
<dbReference type="Pfam" id="PF00593">
    <property type="entry name" value="TonB_dep_Rec_b-barrel"/>
    <property type="match status" value="1"/>
</dbReference>
<evidence type="ECO:0000256" key="3">
    <source>
        <dbReference type="ARBA" id="ARBA00022448"/>
    </source>
</evidence>
<keyword evidence="13 14" id="KW-0998">Cell outer membrane</keyword>
<dbReference type="Gene3D" id="2.170.130.10">
    <property type="entry name" value="TonB-dependent receptor, plug domain"/>
    <property type="match status" value="1"/>
</dbReference>
<dbReference type="Pfam" id="PF07715">
    <property type="entry name" value="Plug"/>
    <property type="match status" value="1"/>
</dbReference>
<dbReference type="InterPro" id="IPR036942">
    <property type="entry name" value="Beta-barrel_TonB_sf"/>
</dbReference>